<proteinExistence type="predicted"/>
<dbReference type="PROSITE" id="PS51186">
    <property type="entry name" value="GNAT"/>
    <property type="match status" value="1"/>
</dbReference>
<gene>
    <name evidence="2" type="ORF">Micbo1qcDRAFT_166300</name>
</gene>
<sequence>MEKVKIRTPLPTVPLPLVAEGREDIRTERLILRPFTQAVLEDMHSIRAQPEVMAVSRRGIPDKDLAETQERINPVLPPNDAITYNWVIYEAQTGDFVGCGGFHMFSELVAWPEIGYMFKKEHWGKGYATEFLRAWLEAWWKLPRTEVEIEVPVSTVEGLDALVGVDGVHVVDKDRVIALVEQHNTSSRRVLEKSGFRQTTVLKEPNNRPGFEGAEITLFVFAATAPERDMQT</sequence>
<dbReference type="SUPFAM" id="SSF55729">
    <property type="entry name" value="Acyl-CoA N-acyltransferases (Nat)"/>
    <property type="match status" value="2"/>
</dbReference>
<dbReference type="Pfam" id="PF13302">
    <property type="entry name" value="Acetyltransf_3"/>
    <property type="match status" value="1"/>
</dbReference>
<dbReference type="EMBL" id="KQ964257">
    <property type="protein sequence ID" value="KXJ88852.1"/>
    <property type="molecule type" value="Genomic_DNA"/>
</dbReference>
<dbReference type="PANTHER" id="PTHR43792:SF1">
    <property type="entry name" value="N-ACETYLTRANSFERASE DOMAIN-CONTAINING PROTEIN"/>
    <property type="match status" value="1"/>
</dbReference>
<dbReference type="AlphaFoldDB" id="A0A136IVB8"/>
<protein>
    <submittedName>
        <fullName evidence="2">GNAT domain-domain-containing protein</fullName>
    </submittedName>
</protein>
<dbReference type="OrthoDB" id="4072826at2759"/>
<dbReference type="Gene3D" id="3.40.630.30">
    <property type="match status" value="1"/>
</dbReference>
<name>A0A136IVB8_9PEZI</name>
<dbReference type="PANTHER" id="PTHR43792">
    <property type="entry name" value="GNAT FAMILY, PUTATIVE (AFU_ORTHOLOGUE AFUA_3G00765)-RELATED-RELATED"/>
    <property type="match status" value="1"/>
</dbReference>
<dbReference type="InterPro" id="IPR051531">
    <property type="entry name" value="N-acetyltransferase"/>
</dbReference>
<dbReference type="GO" id="GO:0016747">
    <property type="term" value="F:acyltransferase activity, transferring groups other than amino-acyl groups"/>
    <property type="evidence" value="ECO:0007669"/>
    <property type="project" value="InterPro"/>
</dbReference>
<dbReference type="Proteomes" id="UP000070501">
    <property type="component" value="Unassembled WGS sequence"/>
</dbReference>
<keyword evidence="3" id="KW-1185">Reference proteome</keyword>
<dbReference type="InterPro" id="IPR016181">
    <property type="entry name" value="Acyl_CoA_acyltransferase"/>
</dbReference>
<organism evidence="2 3">
    <name type="scientific">Microdochium bolleyi</name>
    <dbReference type="NCBI Taxonomy" id="196109"/>
    <lineage>
        <taxon>Eukaryota</taxon>
        <taxon>Fungi</taxon>
        <taxon>Dikarya</taxon>
        <taxon>Ascomycota</taxon>
        <taxon>Pezizomycotina</taxon>
        <taxon>Sordariomycetes</taxon>
        <taxon>Xylariomycetidae</taxon>
        <taxon>Xylariales</taxon>
        <taxon>Microdochiaceae</taxon>
        <taxon>Microdochium</taxon>
    </lineage>
</organism>
<dbReference type="InParanoid" id="A0A136IVB8"/>
<evidence type="ECO:0000313" key="2">
    <source>
        <dbReference type="EMBL" id="KXJ88852.1"/>
    </source>
</evidence>
<evidence type="ECO:0000313" key="3">
    <source>
        <dbReference type="Proteomes" id="UP000070501"/>
    </source>
</evidence>
<dbReference type="InterPro" id="IPR000182">
    <property type="entry name" value="GNAT_dom"/>
</dbReference>
<accession>A0A136IVB8</accession>
<feature type="domain" description="N-acetyltransferase" evidence="1">
    <location>
        <begin position="30"/>
        <end position="223"/>
    </location>
</feature>
<evidence type="ECO:0000259" key="1">
    <source>
        <dbReference type="PROSITE" id="PS51186"/>
    </source>
</evidence>
<reference evidence="3" key="1">
    <citation type="submission" date="2016-02" db="EMBL/GenBank/DDBJ databases">
        <title>Draft genome sequence of Microdochium bolleyi, a fungal endophyte of beachgrass.</title>
        <authorList>
            <consortium name="DOE Joint Genome Institute"/>
            <person name="David A.S."/>
            <person name="May G."/>
            <person name="Haridas S."/>
            <person name="Lim J."/>
            <person name="Wang M."/>
            <person name="Labutti K."/>
            <person name="Lipzen A."/>
            <person name="Barry K."/>
            <person name="Grigoriev I.V."/>
        </authorList>
    </citation>
    <scope>NUCLEOTIDE SEQUENCE [LARGE SCALE GENOMIC DNA]</scope>
    <source>
        <strain evidence="3">J235TASD1</strain>
    </source>
</reference>